<dbReference type="InterPro" id="IPR009060">
    <property type="entry name" value="UBA-like_sf"/>
</dbReference>
<sequence>MAAGDVNSEILRKQLMVNQMVNAVGCTPEQATTILQQAQWHSDAALSLFFNENAILPQVSAAPPVHPGPGRSSSGTSAGSAHSLGMRVASYAVPTNTPATPPQLMETLQQFERMNTSSPSGGGEFFEPAIVKCRTKAGER</sequence>
<accession>A0AA35WJL5</accession>
<proteinExistence type="predicted"/>
<dbReference type="Proteomes" id="UP001174909">
    <property type="component" value="Unassembled WGS sequence"/>
</dbReference>
<protein>
    <submittedName>
        <fullName evidence="2">UBA-like domain-containing protein 2-B</fullName>
    </submittedName>
</protein>
<dbReference type="InterPro" id="IPR039310">
    <property type="entry name" value="UBALD1/2"/>
</dbReference>
<dbReference type="SUPFAM" id="SSF46934">
    <property type="entry name" value="UBA-like"/>
    <property type="match status" value="1"/>
</dbReference>
<dbReference type="EMBL" id="CASHTH010001567">
    <property type="protein sequence ID" value="CAI8016810.1"/>
    <property type="molecule type" value="Genomic_DNA"/>
</dbReference>
<gene>
    <name evidence="2" type="ORF">GBAR_LOCUS10295</name>
</gene>
<dbReference type="Gene3D" id="1.10.8.10">
    <property type="entry name" value="DNA helicase RuvA subunit, C-terminal domain"/>
    <property type="match status" value="1"/>
</dbReference>
<comment type="caution">
    <text evidence="2">The sequence shown here is derived from an EMBL/GenBank/DDBJ whole genome shotgun (WGS) entry which is preliminary data.</text>
</comment>
<organism evidence="2 3">
    <name type="scientific">Geodia barretti</name>
    <name type="common">Barrett's horny sponge</name>
    <dbReference type="NCBI Taxonomy" id="519541"/>
    <lineage>
        <taxon>Eukaryota</taxon>
        <taxon>Metazoa</taxon>
        <taxon>Porifera</taxon>
        <taxon>Demospongiae</taxon>
        <taxon>Heteroscleromorpha</taxon>
        <taxon>Tetractinellida</taxon>
        <taxon>Astrophorina</taxon>
        <taxon>Geodiidae</taxon>
        <taxon>Geodia</taxon>
    </lineage>
</organism>
<dbReference type="AlphaFoldDB" id="A0AA35WJL5"/>
<feature type="region of interest" description="Disordered" evidence="1">
    <location>
        <begin position="60"/>
        <end position="81"/>
    </location>
</feature>
<name>A0AA35WJL5_GEOBA</name>
<dbReference type="PANTHER" id="PTHR31993">
    <property type="entry name" value="UBA-LIKE DOMAIN-CONTAINING PROTEIN 2"/>
    <property type="match status" value="1"/>
</dbReference>
<dbReference type="PANTHER" id="PTHR31993:SF4">
    <property type="entry name" value="UBA-LIKE DOMAIN-CONTAINING PROTEIN"/>
    <property type="match status" value="1"/>
</dbReference>
<evidence type="ECO:0000313" key="3">
    <source>
        <dbReference type="Proteomes" id="UP001174909"/>
    </source>
</evidence>
<reference evidence="2" key="1">
    <citation type="submission" date="2023-03" db="EMBL/GenBank/DDBJ databases">
        <authorList>
            <person name="Steffen K."/>
            <person name="Cardenas P."/>
        </authorList>
    </citation>
    <scope>NUCLEOTIDE SEQUENCE</scope>
</reference>
<keyword evidence="3" id="KW-1185">Reference proteome</keyword>
<evidence type="ECO:0000256" key="1">
    <source>
        <dbReference type="SAM" id="MobiDB-lite"/>
    </source>
</evidence>
<evidence type="ECO:0000313" key="2">
    <source>
        <dbReference type="EMBL" id="CAI8016810.1"/>
    </source>
</evidence>
<dbReference type="Pfam" id="PF14555">
    <property type="entry name" value="UBA_4"/>
    <property type="match status" value="1"/>
</dbReference>
<feature type="compositionally biased region" description="Low complexity" evidence="1">
    <location>
        <begin position="68"/>
        <end position="81"/>
    </location>
</feature>